<dbReference type="EMBL" id="QLTR01000028">
    <property type="protein sequence ID" value="RAS59271.1"/>
    <property type="molecule type" value="Genomic_DNA"/>
</dbReference>
<evidence type="ECO:0000313" key="2">
    <source>
        <dbReference type="Proteomes" id="UP000248729"/>
    </source>
</evidence>
<reference evidence="1 2" key="1">
    <citation type="submission" date="2018-06" db="EMBL/GenBank/DDBJ databases">
        <title>Freshwater and sediment microbial communities from various areas in North America, analyzing microbe dynamics in response to fracking.</title>
        <authorList>
            <person name="Lamendella R."/>
        </authorList>
    </citation>
    <scope>NUCLEOTIDE SEQUENCE [LARGE SCALE GENOMIC DNA]</scope>
    <source>
        <strain evidence="1 2">99A</strain>
    </source>
</reference>
<dbReference type="RefSeq" id="WP_102942508.1">
    <property type="nucleotide sequence ID" value="NZ_QLTR01000028.1"/>
</dbReference>
<name>A0A2J8GK31_VIBDI</name>
<organism evidence="1 2">
    <name type="scientific">Vibrio diazotrophicus</name>
    <dbReference type="NCBI Taxonomy" id="685"/>
    <lineage>
        <taxon>Bacteria</taxon>
        <taxon>Pseudomonadati</taxon>
        <taxon>Pseudomonadota</taxon>
        <taxon>Gammaproteobacteria</taxon>
        <taxon>Vibrionales</taxon>
        <taxon>Vibrionaceae</taxon>
        <taxon>Vibrio</taxon>
    </lineage>
</organism>
<dbReference type="Proteomes" id="UP000248729">
    <property type="component" value="Unassembled WGS sequence"/>
</dbReference>
<dbReference type="AlphaFoldDB" id="A0A2J8GK31"/>
<gene>
    <name evidence="1" type="ORF">DET48_1284</name>
</gene>
<sequence>MYIWNIEQLKNDIRSNRLTEKDRFIYLFINLFFTTFALEAISFIPGSYEFYGWAAMSSISNVTFLCIGTYAAYKANGGSSGDDFLGRYFSLSFVVSVRLVVLLILIMVIKSLAFYFCSDSVISAHSEVVDTVINVLWSAFLYANIYKQFKAIQN</sequence>
<evidence type="ECO:0000313" key="1">
    <source>
        <dbReference type="EMBL" id="RAS59271.1"/>
    </source>
</evidence>
<comment type="caution">
    <text evidence="1">The sequence shown here is derived from an EMBL/GenBank/DDBJ whole genome shotgun (WGS) entry which is preliminary data.</text>
</comment>
<protein>
    <submittedName>
        <fullName evidence="1">Uncharacterized protein</fullName>
    </submittedName>
</protein>
<proteinExistence type="predicted"/>
<accession>A0A2J8GK31</accession>